<dbReference type="InterPro" id="IPR008920">
    <property type="entry name" value="TF_FadR/GntR_C"/>
</dbReference>
<dbReference type="EMBL" id="FUXA01000008">
    <property type="protein sequence ID" value="SJZ71074.1"/>
    <property type="molecule type" value="Genomic_DNA"/>
</dbReference>
<gene>
    <name evidence="5" type="ORF">SAMN02745110_01349</name>
</gene>
<dbReference type="Pfam" id="PF07729">
    <property type="entry name" value="FCD"/>
    <property type="match status" value="1"/>
</dbReference>
<reference evidence="5 6" key="1">
    <citation type="submission" date="2017-02" db="EMBL/GenBank/DDBJ databases">
        <authorList>
            <person name="Peterson S.W."/>
        </authorList>
    </citation>
    <scope>NUCLEOTIDE SEQUENCE [LARGE SCALE GENOMIC DNA]</scope>
    <source>
        <strain evidence="5 6">ATCC 17233</strain>
    </source>
</reference>
<feature type="domain" description="HTH gntR-type" evidence="4">
    <location>
        <begin position="1"/>
        <end position="67"/>
    </location>
</feature>
<keyword evidence="3" id="KW-0804">Transcription</keyword>
<proteinExistence type="predicted"/>
<keyword evidence="2 5" id="KW-0238">DNA-binding</keyword>
<dbReference type="InterPro" id="IPR011711">
    <property type="entry name" value="GntR_C"/>
</dbReference>
<dbReference type="PROSITE" id="PS50949">
    <property type="entry name" value="HTH_GNTR"/>
    <property type="match status" value="1"/>
</dbReference>
<dbReference type="PRINTS" id="PR00035">
    <property type="entry name" value="HTHGNTR"/>
</dbReference>
<protein>
    <submittedName>
        <fullName evidence="5">DNA-binding transcriptional regulator, GntR family</fullName>
    </submittedName>
</protein>
<dbReference type="SMART" id="SM00895">
    <property type="entry name" value="FCD"/>
    <property type="match status" value="1"/>
</dbReference>
<evidence type="ECO:0000256" key="1">
    <source>
        <dbReference type="ARBA" id="ARBA00023015"/>
    </source>
</evidence>
<keyword evidence="1" id="KW-0805">Transcription regulation</keyword>
<accession>A0A1T4MW58</accession>
<dbReference type="Pfam" id="PF00392">
    <property type="entry name" value="GntR"/>
    <property type="match status" value="1"/>
</dbReference>
<evidence type="ECO:0000259" key="4">
    <source>
        <dbReference type="PROSITE" id="PS50949"/>
    </source>
</evidence>
<keyword evidence="6" id="KW-1185">Reference proteome</keyword>
<evidence type="ECO:0000313" key="5">
    <source>
        <dbReference type="EMBL" id="SJZ71074.1"/>
    </source>
</evidence>
<name>A0A1T4MW58_9FIRM</name>
<evidence type="ECO:0000256" key="3">
    <source>
        <dbReference type="ARBA" id="ARBA00023163"/>
    </source>
</evidence>
<dbReference type="SUPFAM" id="SSF48008">
    <property type="entry name" value="GntR ligand-binding domain-like"/>
    <property type="match status" value="1"/>
</dbReference>
<evidence type="ECO:0000313" key="6">
    <source>
        <dbReference type="Proteomes" id="UP000189857"/>
    </source>
</evidence>
<dbReference type="RefSeq" id="WP_159444101.1">
    <property type="nucleotide sequence ID" value="NZ_FMTO01000007.1"/>
</dbReference>
<dbReference type="SMART" id="SM00345">
    <property type="entry name" value="HTH_GNTR"/>
    <property type="match status" value="1"/>
</dbReference>
<dbReference type="Proteomes" id="UP000189857">
    <property type="component" value="Unassembled WGS sequence"/>
</dbReference>
<dbReference type="SUPFAM" id="SSF46785">
    <property type="entry name" value="Winged helix' DNA-binding domain"/>
    <property type="match status" value="1"/>
</dbReference>
<dbReference type="Gene3D" id="1.20.120.530">
    <property type="entry name" value="GntR ligand-binding domain-like"/>
    <property type="match status" value="1"/>
</dbReference>
<dbReference type="PANTHER" id="PTHR43537">
    <property type="entry name" value="TRANSCRIPTIONAL REGULATOR, GNTR FAMILY"/>
    <property type="match status" value="1"/>
</dbReference>
<dbReference type="InterPro" id="IPR000524">
    <property type="entry name" value="Tscrpt_reg_HTH_GntR"/>
</dbReference>
<dbReference type="GO" id="GO:0003677">
    <property type="term" value="F:DNA binding"/>
    <property type="evidence" value="ECO:0007669"/>
    <property type="project" value="UniProtKB-KW"/>
</dbReference>
<organism evidence="5 6">
    <name type="scientific">Eubacterium ruminantium</name>
    <dbReference type="NCBI Taxonomy" id="42322"/>
    <lineage>
        <taxon>Bacteria</taxon>
        <taxon>Bacillati</taxon>
        <taxon>Bacillota</taxon>
        <taxon>Clostridia</taxon>
        <taxon>Eubacteriales</taxon>
        <taxon>Eubacteriaceae</taxon>
        <taxon>Eubacterium</taxon>
    </lineage>
</organism>
<evidence type="ECO:0000256" key="2">
    <source>
        <dbReference type="ARBA" id="ARBA00023125"/>
    </source>
</evidence>
<dbReference type="CDD" id="cd07377">
    <property type="entry name" value="WHTH_GntR"/>
    <property type="match status" value="1"/>
</dbReference>
<dbReference type="InterPro" id="IPR036390">
    <property type="entry name" value="WH_DNA-bd_sf"/>
</dbReference>
<dbReference type="AlphaFoldDB" id="A0A1T4MW58"/>
<dbReference type="PANTHER" id="PTHR43537:SF5">
    <property type="entry name" value="UXU OPERON TRANSCRIPTIONAL REGULATOR"/>
    <property type="match status" value="1"/>
</dbReference>
<sequence>MFNEAIYEDLKKNILHLDLKPGVMISEMELCEKYKVSRTPIRDVIKKLESEDLLEVKPQRGSYVSLIDLNKVSDTIFIRLSLELAIFRELFKHNYGLNELLPLQQLLATQARIIKKKHTSLSILEFTESDNAFHSALYALANRRGVWQSIYSLNQHYQRFRTLLVQYNSDPMESLYEQHVEILDNLINKDWDSLEKVITGHITGGFQRSSQMVLDHPEFFSKNVD</sequence>
<dbReference type="GO" id="GO:0003700">
    <property type="term" value="F:DNA-binding transcription factor activity"/>
    <property type="evidence" value="ECO:0007669"/>
    <property type="project" value="InterPro"/>
</dbReference>
<dbReference type="Gene3D" id="1.10.10.10">
    <property type="entry name" value="Winged helix-like DNA-binding domain superfamily/Winged helix DNA-binding domain"/>
    <property type="match status" value="1"/>
</dbReference>
<dbReference type="InterPro" id="IPR036388">
    <property type="entry name" value="WH-like_DNA-bd_sf"/>
</dbReference>